<organism evidence="8 9">
    <name type="scientific">Schaalia odontolytica F0309</name>
    <dbReference type="NCBI Taxonomy" id="649742"/>
    <lineage>
        <taxon>Bacteria</taxon>
        <taxon>Bacillati</taxon>
        <taxon>Actinomycetota</taxon>
        <taxon>Actinomycetes</taxon>
        <taxon>Actinomycetales</taxon>
        <taxon>Actinomycetaceae</taxon>
        <taxon>Schaalia</taxon>
    </lineage>
</organism>
<evidence type="ECO:0000259" key="6">
    <source>
        <dbReference type="Pfam" id="PF00441"/>
    </source>
</evidence>
<proteinExistence type="inferred from homology"/>
<comment type="cofactor">
    <cofactor evidence="1">
        <name>FAD</name>
        <dbReference type="ChEBI" id="CHEBI:57692"/>
    </cofactor>
</comment>
<dbReference type="GO" id="GO:0003995">
    <property type="term" value="F:acyl-CoA dehydrogenase activity"/>
    <property type="evidence" value="ECO:0007669"/>
    <property type="project" value="TreeGrafter"/>
</dbReference>
<dbReference type="PIRSF" id="PIRSF016578">
    <property type="entry name" value="HsaA"/>
    <property type="match status" value="1"/>
</dbReference>
<feature type="domain" description="Acyl-CoA dehydrogenase/oxidase C-terminal" evidence="6">
    <location>
        <begin position="246"/>
        <end position="371"/>
    </location>
</feature>
<dbReference type="PANTHER" id="PTHR43884">
    <property type="entry name" value="ACYL-COA DEHYDROGENASE"/>
    <property type="match status" value="1"/>
</dbReference>
<dbReference type="InterPro" id="IPR009075">
    <property type="entry name" value="AcylCo_DH/oxidase_C"/>
</dbReference>
<dbReference type="InterPro" id="IPR009100">
    <property type="entry name" value="AcylCoA_DH/oxidase_NM_dom_sf"/>
</dbReference>
<dbReference type="Gene3D" id="1.10.540.10">
    <property type="entry name" value="Acyl-CoA dehydrogenase/oxidase, N-terminal domain"/>
    <property type="match status" value="1"/>
</dbReference>
<evidence type="ECO:0000256" key="5">
    <source>
        <dbReference type="ARBA" id="ARBA00023002"/>
    </source>
</evidence>
<evidence type="ECO:0000256" key="1">
    <source>
        <dbReference type="ARBA" id="ARBA00001974"/>
    </source>
</evidence>
<evidence type="ECO:0000256" key="2">
    <source>
        <dbReference type="ARBA" id="ARBA00009347"/>
    </source>
</evidence>
<dbReference type="Pfam" id="PF00441">
    <property type="entry name" value="Acyl-CoA_dh_1"/>
    <property type="match status" value="1"/>
</dbReference>
<name>D4U0E5_9ACTO</name>
<dbReference type="Gene3D" id="1.20.140.10">
    <property type="entry name" value="Butyryl-CoA Dehydrogenase, subunit A, domain 3"/>
    <property type="match status" value="1"/>
</dbReference>
<evidence type="ECO:0000313" key="9">
    <source>
        <dbReference type="Proteomes" id="UP000003150"/>
    </source>
</evidence>
<dbReference type="InterPro" id="IPR037069">
    <property type="entry name" value="AcylCoA_DH/ox_N_sf"/>
</dbReference>
<reference evidence="8 9" key="1">
    <citation type="submission" date="2009-10" db="EMBL/GenBank/DDBJ databases">
        <authorList>
            <person name="Weinstock G."/>
            <person name="Sodergren E."/>
            <person name="Clifton S."/>
            <person name="Fulton L."/>
            <person name="Fulton B."/>
            <person name="Courtney L."/>
            <person name="Fronick C."/>
            <person name="Harrison M."/>
            <person name="Strong C."/>
            <person name="Farmer C."/>
            <person name="Delahaunty K."/>
            <person name="Markovic C."/>
            <person name="Hall O."/>
            <person name="Minx P."/>
            <person name="Tomlinson C."/>
            <person name="Mitreva M."/>
            <person name="Nelson J."/>
            <person name="Hou S."/>
            <person name="Wollam A."/>
            <person name="Pepin K.H."/>
            <person name="Johnson M."/>
            <person name="Bhonagiri V."/>
            <person name="Nash W.E."/>
            <person name="Warren W."/>
            <person name="Chinwalla A."/>
            <person name="Mardis E.R."/>
            <person name="Wilson R.K."/>
        </authorList>
    </citation>
    <scope>NUCLEOTIDE SEQUENCE [LARGE SCALE GENOMIC DNA]</scope>
    <source>
        <strain evidence="8 9">F0309</strain>
    </source>
</reference>
<dbReference type="Gene3D" id="2.40.110.10">
    <property type="entry name" value="Butyryl-CoA Dehydrogenase, subunit A, domain 2"/>
    <property type="match status" value="1"/>
</dbReference>
<keyword evidence="4" id="KW-0274">FAD</keyword>
<evidence type="ECO:0000259" key="7">
    <source>
        <dbReference type="Pfam" id="PF02771"/>
    </source>
</evidence>
<comment type="similarity">
    <text evidence="2">Belongs to the acyl-CoA dehydrogenase family.</text>
</comment>
<evidence type="ECO:0000313" key="8">
    <source>
        <dbReference type="EMBL" id="EFF79394.1"/>
    </source>
</evidence>
<dbReference type="SUPFAM" id="SSF47203">
    <property type="entry name" value="Acyl-CoA dehydrogenase C-terminal domain-like"/>
    <property type="match status" value="1"/>
</dbReference>
<keyword evidence="5" id="KW-0560">Oxidoreductase</keyword>
<gene>
    <name evidence="8" type="ORF">HMPREF0970_01687</name>
</gene>
<evidence type="ECO:0000256" key="4">
    <source>
        <dbReference type="ARBA" id="ARBA00022827"/>
    </source>
</evidence>
<keyword evidence="3" id="KW-0285">Flavoprotein</keyword>
<feature type="domain" description="Acyl-CoA dehydrogenase/oxidase N-terminal" evidence="7">
    <location>
        <begin position="27"/>
        <end position="110"/>
    </location>
</feature>
<dbReference type="AlphaFoldDB" id="D4U0E5"/>
<dbReference type="Proteomes" id="UP000003150">
    <property type="component" value="Unassembled WGS sequence"/>
</dbReference>
<dbReference type="EMBL" id="ACYT02000064">
    <property type="protein sequence ID" value="EFF79394.1"/>
    <property type="molecule type" value="Genomic_DNA"/>
</dbReference>
<accession>D4U0E5</accession>
<dbReference type="HOGENOM" id="CLU_018204_3_2_11"/>
<evidence type="ECO:0000256" key="3">
    <source>
        <dbReference type="ARBA" id="ARBA00022630"/>
    </source>
</evidence>
<dbReference type="Pfam" id="PF02771">
    <property type="entry name" value="Acyl-CoA_dh_N"/>
    <property type="match status" value="1"/>
</dbReference>
<dbReference type="InterPro" id="IPR013786">
    <property type="entry name" value="AcylCoA_DH/ox_N"/>
</dbReference>
<dbReference type="SUPFAM" id="SSF56645">
    <property type="entry name" value="Acyl-CoA dehydrogenase NM domain-like"/>
    <property type="match status" value="1"/>
</dbReference>
<protein>
    <submittedName>
        <fullName evidence="8">Acyl-CoA dehydrogenase, C-terminal domain protein</fullName>
    </submittedName>
</protein>
<sequence length="398" mass="42863">MLGAPASFTPTEERTAMSFLDSDLLARIHERAADADAANTYPEKDLEELREAGYLSAFVPTEFGGAGLSLTEIAAEQTALAKAAPGTALGINMHQIIVGLGRYLVANGNARGEQILRDAVAGEVFGFGISEPGNDLVLFGSTTRAIATADGGYSFEGTKIFTSLSPVWTRLLIFGRAETEEGPKSVFGIVHRDDEGYSIKDDWNTLGMRATQSMTTLLEGVTVPEERILTITDPGPSADPVIFGIFSHFEILLAATYQGVGERAVEVAAEHVATRRSVKNQTTYSNDPDIRWRIAEAALIMNAVGPQIRELARDIDEGVDRGRSWMPQLSAAKNAAAEATLRAVEQAMRACGGSAYYNTHELSRLYRDALAGLFQPSDQESLHAAWANLILGPIEKAQ</sequence>
<dbReference type="GO" id="GO:0050660">
    <property type="term" value="F:flavin adenine dinucleotide binding"/>
    <property type="evidence" value="ECO:0007669"/>
    <property type="project" value="InterPro"/>
</dbReference>
<dbReference type="PATRIC" id="fig|649742.3.peg.1333"/>
<dbReference type="PANTHER" id="PTHR43884:SF25">
    <property type="entry name" value="ACYL-COA DEHYDROGENASE YDBM-RELATED"/>
    <property type="match status" value="1"/>
</dbReference>
<dbReference type="InterPro" id="IPR046373">
    <property type="entry name" value="Acyl-CoA_Oxase/DH_mid-dom_sf"/>
</dbReference>
<dbReference type="InterPro" id="IPR036250">
    <property type="entry name" value="AcylCo_DH-like_C"/>
</dbReference>
<comment type="caution">
    <text evidence="8">The sequence shown here is derived from an EMBL/GenBank/DDBJ whole genome shotgun (WGS) entry which is preliminary data.</text>
</comment>